<feature type="region of interest" description="Disordered" evidence="1">
    <location>
        <begin position="1"/>
        <end position="39"/>
    </location>
</feature>
<feature type="region of interest" description="Disordered" evidence="1">
    <location>
        <begin position="53"/>
        <end position="92"/>
    </location>
</feature>
<dbReference type="AlphaFoldDB" id="A0A9Q3EVB5"/>
<evidence type="ECO:0000313" key="3">
    <source>
        <dbReference type="Proteomes" id="UP000765509"/>
    </source>
</evidence>
<sequence>MKFYSKTHPPSTISKNSNHHQSSSYLNDPLSLTHHGMVMPKPMSVHHGLVQIDSIPRASSNKPSYTSAKRERRKLIDNSRQALQKSGTKHKKMRHVSVLSIRAKKDNQTCFKLPPMTHHNNPYRLINATIPSDLPVIIYKVHCFNHPT</sequence>
<evidence type="ECO:0000313" key="2">
    <source>
        <dbReference type="EMBL" id="MBW0528753.1"/>
    </source>
</evidence>
<feature type="compositionally biased region" description="Polar residues" evidence="1">
    <location>
        <begin position="8"/>
        <end position="26"/>
    </location>
</feature>
<accession>A0A9Q3EVB5</accession>
<feature type="compositionally biased region" description="Polar residues" evidence="1">
    <location>
        <begin position="57"/>
        <end position="67"/>
    </location>
</feature>
<evidence type="ECO:0000256" key="1">
    <source>
        <dbReference type="SAM" id="MobiDB-lite"/>
    </source>
</evidence>
<dbReference type="Proteomes" id="UP000765509">
    <property type="component" value="Unassembled WGS sequence"/>
</dbReference>
<organism evidence="2 3">
    <name type="scientific">Austropuccinia psidii MF-1</name>
    <dbReference type="NCBI Taxonomy" id="1389203"/>
    <lineage>
        <taxon>Eukaryota</taxon>
        <taxon>Fungi</taxon>
        <taxon>Dikarya</taxon>
        <taxon>Basidiomycota</taxon>
        <taxon>Pucciniomycotina</taxon>
        <taxon>Pucciniomycetes</taxon>
        <taxon>Pucciniales</taxon>
        <taxon>Sphaerophragmiaceae</taxon>
        <taxon>Austropuccinia</taxon>
    </lineage>
</organism>
<dbReference type="EMBL" id="AVOT02034606">
    <property type="protein sequence ID" value="MBW0528753.1"/>
    <property type="molecule type" value="Genomic_DNA"/>
</dbReference>
<reference evidence="2" key="1">
    <citation type="submission" date="2021-03" db="EMBL/GenBank/DDBJ databases">
        <title>Draft genome sequence of rust myrtle Austropuccinia psidii MF-1, a brazilian biotype.</title>
        <authorList>
            <person name="Quecine M.C."/>
            <person name="Pachon D.M.R."/>
            <person name="Bonatelli M.L."/>
            <person name="Correr F.H."/>
            <person name="Franceschini L.M."/>
            <person name="Leite T.F."/>
            <person name="Margarido G.R.A."/>
            <person name="Almeida C.A."/>
            <person name="Ferrarezi J.A."/>
            <person name="Labate C.A."/>
        </authorList>
    </citation>
    <scope>NUCLEOTIDE SEQUENCE</scope>
    <source>
        <strain evidence="2">MF-1</strain>
    </source>
</reference>
<name>A0A9Q3EVB5_9BASI</name>
<comment type="caution">
    <text evidence="2">The sequence shown here is derived from an EMBL/GenBank/DDBJ whole genome shotgun (WGS) entry which is preliminary data.</text>
</comment>
<keyword evidence="3" id="KW-1185">Reference proteome</keyword>
<protein>
    <submittedName>
        <fullName evidence="2">Uncharacterized protein</fullName>
    </submittedName>
</protein>
<proteinExistence type="predicted"/>
<gene>
    <name evidence="2" type="ORF">O181_068468</name>
</gene>